<dbReference type="AlphaFoldDB" id="A0A8H6M6U4"/>
<keyword evidence="1" id="KW-0479">Metal-binding</keyword>
<dbReference type="Gene3D" id="6.10.140.2220">
    <property type="match status" value="1"/>
</dbReference>
<sequence length="660" mass="74296">MPPGSVAEVNAVAARAYRRRKREKLIYAIRVNIHNLNPILALADYLEVEQDFELLEEDVLRPLDPSLIPQVTLPQGGSELWEAPEIKNIIAAMGALSSAAPLFRTLMHAPPSEAITSYAVKCLGIWIEAWPGVTKWIAYCFMHASRLKDHEWLLADCTDLLVSITTTPWGTPDPLKEELSLMPCTIDVLFILLGQIDNKTGKYSHIQVMYTERCALMEALRVQFLSDAAWDAIHGRLLSVSRKTRHVLIAALVDRPQQFVDVAEGSRIIGVAKSMDLLVHSVMQLTSHAELFKEFSRQDCFAKLALACSALAEKAHTTNLTDSGFWKALSGAITTLLLTVTVYSTNPTVCLAKMFDAGLFLCMIRCLPYSAPRAPGAECVLPPLDLLPHLRVRKVFESIWKRGDLEQFYRRQNLHEKVEDICKLYHAAIASAHAVHVGRRDVHISLCSNLQHPTSRVTDEELKTCSQCHAVTYCSKSCQEQDWVSLHHRECRHVKNQKYKHRGMKATLCSIQLKHDYLAHLEYALNSDPVNAIAIRKRRANRPLNESVPVCLFDFSNQGRGNTIPGLGQQTPILDTTDVDREWGPRIERCIKQAEEELHAGSSQIVLVESTFPLDQFSRLCTFATLREYPDAPKGYRWKVLASVFRVGKHETRLLDTGIL</sequence>
<dbReference type="Proteomes" id="UP000521943">
    <property type="component" value="Unassembled WGS sequence"/>
</dbReference>
<evidence type="ECO:0000256" key="4">
    <source>
        <dbReference type="PROSITE-ProRule" id="PRU00134"/>
    </source>
</evidence>
<evidence type="ECO:0000259" key="5">
    <source>
        <dbReference type="PROSITE" id="PS50865"/>
    </source>
</evidence>
<evidence type="ECO:0000256" key="3">
    <source>
        <dbReference type="ARBA" id="ARBA00022833"/>
    </source>
</evidence>
<dbReference type="InterPro" id="IPR002893">
    <property type="entry name" value="Znf_MYND"/>
</dbReference>
<evidence type="ECO:0000313" key="7">
    <source>
        <dbReference type="Proteomes" id="UP000521943"/>
    </source>
</evidence>
<dbReference type="EMBL" id="JACGCI010000031">
    <property type="protein sequence ID" value="KAF6755104.1"/>
    <property type="molecule type" value="Genomic_DNA"/>
</dbReference>
<feature type="domain" description="MYND-type" evidence="5">
    <location>
        <begin position="447"/>
        <end position="491"/>
    </location>
</feature>
<evidence type="ECO:0000313" key="6">
    <source>
        <dbReference type="EMBL" id="KAF6755104.1"/>
    </source>
</evidence>
<accession>A0A8H6M6U4</accession>
<organism evidence="6 7">
    <name type="scientific">Ephemerocybe angulata</name>
    <dbReference type="NCBI Taxonomy" id="980116"/>
    <lineage>
        <taxon>Eukaryota</taxon>
        <taxon>Fungi</taxon>
        <taxon>Dikarya</taxon>
        <taxon>Basidiomycota</taxon>
        <taxon>Agaricomycotina</taxon>
        <taxon>Agaricomycetes</taxon>
        <taxon>Agaricomycetidae</taxon>
        <taxon>Agaricales</taxon>
        <taxon>Agaricineae</taxon>
        <taxon>Psathyrellaceae</taxon>
        <taxon>Ephemerocybe</taxon>
    </lineage>
</organism>
<gene>
    <name evidence="6" type="ORF">DFP72DRAFT_1169767</name>
</gene>
<evidence type="ECO:0000256" key="1">
    <source>
        <dbReference type="ARBA" id="ARBA00022723"/>
    </source>
</evidence>
<dbReference type="PROSITE" id="PS50865">
    <property type="entry name" value="ZF_MYND_2"/>
    <property type="match status" value="1"/>
</dbReference>
<dbReference type="SUPFAM" id="SSF144232">
    <property type="entry name" value="HIT/MYND zinc finger-like"/>
    <property type="match status" value="1"/>
</dbReference>
<dbReference type="GO" id="GO:0008270">
    <property type="term" value="F:zinc ion binding"/>
    <property type="evidence" value="ECO:0007669"/>
    <property type="project" value="UniProtKB-KW"/>
</dbReference>
<comment type="caution">
    <text evidence="6">The sequence shown here is derived from an EMBL/GenBank/DDBJ whole genome shotgun (WGS) entry which is preliminary data.</text>
</comment>
<proteinExistence type="predicted"/>
<keyword evidence="7" id="KW-1185">Reference proteome</keyword>
<evidence type="ECO:0000256" key="2">
    <source>
        <dbReference type="ARBA" id="ARBA00022771"/>
    </source>
</evidence>
<reference evidence="6 7" key="1">
    <citation type="submission" date="2020-07" db="EMBL/GenBank/DDBJ databases">
        <title>Comparative genomics of pyrophilous fungi reveals a link between fire events and developmental genes.</title>
        <authorList>
            <consortium name="DOE Joint Genome Institute"/>
            <person name="Steindorff A.S."/>
            <person name="Carver A."/>
            <person name="Calhoun S."/>
            <person name="Stillman K."/>
            <person name="Liu H."/>
            <person name="Lipzen A."/>
            <person name="Pangilinan J."/>
            <person name="Labutti K."/>
            <person name="Bruns T.D."/>
            <person name="Grigoriev I.V."/>
        </authorList>
    </citation>
    <scope>NUCLEOTIDE SEQUENCE [LARGE SCALE GENOMIC DNA]</scope>
    <source>
        <strain evidence="6 7">CBS 144469</strain>
    </source>
</reference>
<dbReference type="OrthoDB" id="432970at2759"/>
<name>A0A8H6M6U4_9AGAR</name>
<dbReference type="Pfam" id="PF01753">
    <property type="entry name" value="zf-MYND"/>
    <property type="match status" value="1"/>
</dbReference>
<keyword evidence="2 4" id="KW-0863">Zinc-finger</keyword>
<protein>
    <recommendedName>
        <fullName evidence="5">MYND-type domain-containing protein</fullName>
    </recommendedName>
</protein>
<keyword evidence="3" id="KW-0862">Zinc</keyword>